<reference evidence="3 5" key="2">
    <citation type="submission" date="2018-06" db="EMBL/GenBank/DDBJ databases">
        <authorList>
            <consortium name="Pathogen Informatics"/>
            <person name="Doyle S."/>
        </authorList>
    </citation>
    <scope>NUCLEOTIDE SEQUENCE [LARGE SCALE GENOMIC DNA]</scope>
    <source>
        <strain evidence="3 5">NCTC12437</strain>
    </source>
</reference>
<evidence type="ECO:0000313" key="4">
    <source>
        <dbReference type="Proteomes" id="UP000054735"/>
    </source>
</evidence>
<feature type="region of interest" description="Disordered" evidence="1">
    <location>
        <begin position="456"/>
        <end position="477"/>
    </location>
</feature>
<proteinExistence type="predicted"/>
<gene>
    <name evidence="2" type="ORF">Lbir_1700</name>
    <name evidence="3" type="ORF">NCTC12437_00611</name>
</gene>
<dbReference type="OrthoDB" id="5654457at2"/>
<sequence length="505" mass="57493">MPRYTAIHIRKAQHYRRQRLTREEIAQRIGTGDFSHEVRLDFPTEEEVMDVLIGWTMIPGIQTVMVRYELLNNNHYRILGFADIDDMLHYDFAEPPCFPSEYVRGLEGRRMQPRRQELPPGLAITLADPVIPPPVMLNTAQSTHTASVHKSVTESLQRLHHRYSRINIDANINAIKQFAKRITAVNFPDTSQLEREAAIRFIARMDLLFNNKEAGSNLTIEHILAHIWEAGHDQKTGALKCDIQTVEESFVKHLYEIQRGYNLDSQGRDLGDNDKPICVGGTINKLTDTLNAGIHEDVEIIYITRETASEKLKALGKEKAVEFVMSSSQKEPLLSLIDQSKTADQIPTWDIPDLILDSIREEVKQSFVEEFESSLMPAVLEEIFSQFSYISFDEKNYRQMREEKSAVSQTVIDEKADIDEVVLNSTVNNSSQTASSNVSSAEQPFQCMRLAAKKPCPSISDSESQAQESKPSPGREKAIGMFGFFRRFNPSSTCRDVELPRFRQN</sequence>
<evidence type="ECO:0000313" key="3">
    <source>
        <dbReference type="EMBL" id="STX30844.1"/>
    </source>
</evidence>
<evidence type="ECO:0000313" key="2">
    <source>
        <dbReference type="EMBL" id="KTC71548.1"/>
    </source>
</evidence>
<dbReference type="AlphaFoldDB" id="A0A378IF36"/>
<dbReference type="Proteomes" id="UP000255066">
    <property type="component" value="Unassembled WGS sequence"/>
</dbReference>
<organism evidence="3 5">
    <name type="scientific">Legionella birminghamensis</name>
    <dbReference type="NCBI Taxonomy" id="28083"/>
    <lineage>
        <taxon>Bacteria</taxon>
        <taxon>Pseudomonadati</taxon>
        <taxon>Pseudomonadota</taxon>
        <taxon>Gammaproteobacteria</taxon>
        <taxon>Legionellales</taxon>
        <taxon>Legionellaceae</taxon>
        <taxon>Legionella</taxon>
    </lineage>
</organism>
<evidence type="ECO:0000256" key="1">
    <source>
        <dbReference type="SAM" id="MobiDB-lite"/>
    </source>
</evidence>
<name>A0A378IF36_9GAMM</name>
<dbReference type="Proteomes" id="UP000054735">
    <property type="component" value="Unassembled WGS sequence"/>
</dbReference>
<dbReference type="EMBL" id="LNXT01000021">
    <property type="protein sequence ID" value="KTC71548.1"/>
    <property type="molecule type" value="Genomic_DNA"/>
</dbReference>
<accession>A0A378IF36</accession>
<dbReference type="RefSeq" id="WP_058523755.1">
    <property type="nucleotide sequence ID" value="NZ_CAAAHV010000019.1"/>
</dbReference>
<feature type="compositionally biased region" description="Polar residues" evidence="1">
    <location>
        <begin position="459"/>
        <end position="470"/>
    </location>
</feature>
<protein>
    <submittedName>
        <fullName evidence="3">Uncharacterized protein</fullName>
    </submittedName>
</protein>
<keyword evidence="4" id="KW-1185">Reference proteome</keyword>
<evidence type="ECO:0000313" key="5">
    <source>
        <dbReference type="Proteomes" id="UP000255066"/>
    </source>
</evidence>
<dbReference type="EMBL" id="UGNW01000001">
    <property type="protein sequence ID" value="STX30844.1"/>
    <property type="molecule type" value="Genomic_DNA"/>
</dbReference>
<reference evidence="2 4" key="1">
    <citation type="submission" date="2015-11" db="EMBL/GenBank/DDBJ databases">
        <title>Genomic analysis of 38 Legionella species identifies large and diverse effector repertoires.</title>
        <authorList>
            <person name="Burstein D."/>
            <person name="Amaro F."/>
            <person name="Zusman T."/>
            <person name="Lifshitz Z."/>
            <person name="Cohen O."/>
            <person name="Gilbert J.A."/>
            <person name="Pupko T."/>
            <person name="Shuman H.A."/>
            <person name="Segal G."/>
        </authorList>
    </citation>
    <scope>NUCLEOTIDE SEQUENCE [LARGE SCALE GENOMIC DNA]</scope>
    <source>
        <strain evidence="2 4">CDC#1407-AL-14</strain>
    </source>
</reference>